<dbReference type="Proteomes" id="UP000650616">
    <property type="component" value="Unassembled WGS sequence"/>
</dbReference>
<dbReference type="AlphaFoldDB" id="A0AAW3ZQZ2"/>
<name>A0AAW3ZQZ2_9BACT</name>
<dbReference type="PANTHER" id="PTHR30005">
    <property type="entry name" value="EXOPOLYPHOSPHATASE"/>
    <property type="match status" value="1"/>
</dbReference>
<protein>
    <submittedName>
        <fullName evidence="2">Disulfide bond formation protein DsbA</fullName>
    </submittedName>
</protein>
<dbReference type="GO" id="GO:0016462">
    <property type="term" value="F:pyrophosphatase activity"/>
    <property type="evidence" value="ECO:0007669"/>
    <property type="project" value="TreeGrafter"/>
</dbReference>
<evidence type="ECO:0000313" key="2">
    <source>
        <dbReference type="EMBL" id="MBE3607474.1"/>
    </source>
</evidence>
<gene>
    <name evidence="2" type="ORF">CCAL9337_01860</name>
</gene>
<evidence type="ECO:0000259" key="1">
    <source>
        <dbReference type="Pfam" id="PF02541"/>
    </source>
</evidence>
<organism evidence="2 3">
    <name type="scientific">Campylobacter californiensis</name>
    <dbReference type="NCBI Taxonomy" id="1032243"/>
    <lineage>
        <taxon>Bacteria</taxon>
        <taxon>Pseudomonadati</taxon>
        <taxon>Campylobacterota</taxon>
        <taxon>Epsilonproteobacteria</taxon>
        <taxon>Campylobacterales</taxon>
        <taxon>Campylobacteraceae</taxon>
        <taxon>Campylobacter</taxon>
    </lineage>
</organism>
<reference evidence="2 3" key="1">
    <citation type="submission" date="2015-08" db="EMBL/GenBank/DDBJ databases">
        <title>Comparative genomics of the Campylobacter concisus group.</title>
        <authorList>
            <person name="Yee E."/>
            <person name="Chapman M.H."/>
            <person name="Huynh S."/>
            <person name="Bono J.L."/>
            <person name="On S.L."/>
            <person name="St Leger J."/>
            <person name="Foster G."/>
            <person name="Parker C.T."/>
            <person name="Miller W.G."/>
        </authorList>
    </citation>
    <scope>NUCLEOTIDE SEQUENCE [LARGE SCALE GENOMIC DNA]</scope>
    <source>
        <strain evidence="2 3">RM9337</strain>
    </source>
</reference>
<proteinExistence type="predicted"/>
<dbReference type="RefSeq" id="WP_170015392.1">
    <property type="nucleotide sequence ID" value="NZ_CP012545.1"/>
</dbReference>
<keyword evidence="3" id="KW-1185">Reference proteome</keyword>
<dbReference type="InterPro" id="IPR050273">
    <property type="entry name" value="GppA/Ppx_hydrolase"/>
</dbReference>
<dbReference type="InterPro" id="IPR043129">
    <property type="entry name" value="ATPase_NBD"/>
</dbReference>
<dbReference type="Pfam" id="PF02541">
    <property type="entry name" value="Ppx-GppA"/>
    <property type="match status" value="1"/>
</dbReference>
<dbReference type="CDD" id="cd24054">
    <property type="entry name" value="ASKHA_NBD_AaPPX-GppA_MtPPX2-like"/>
    <property type="match status" value="1"/>
</dbReference>
<dbReference type="InterPro" id="IPR003695">
    <property type="entry name" value="Ppx_GppA_N"/>
</dbReference>
<dbReference type="SUPFAM" id="SSF53067">
    <property type="entry name" value="Actin-like ATPase domain"/>
    <property type="match status" value="2"/>
</dbReference>
<evidence type="ECO:0000313" key="3">
    <source>
        <dbReference type="Proteomes" id="UP000650616"/>
    </source>
</evidence>
<feature type="domain" description="Ppx/GppA phosphatase N-terminal" evidence="1">
    <location>
        <begin position="24"/>
        <end position="287"/>
    </location>
</feature>
<comment type="caution">
    <text evidence="2">The sequence shown here is derived from an EMBL/GenBank/DDBJ whole genome shotgun (WGS) entry which is preliminary data.</text>
</comment>
<dbReference type="EMBL" id="LIWG01000002">
    <property type="protein sequence ID" value="MBE3607474.1"/>
    <property type="molecule type" value="Genomic_DNA"/>
</dbReference>
<sequence>MIIAIDLGSNTFRLNLMQNLNGKYEIIDTFERIVGSARGLKRSGKISNEAKGDIFKAIAQAKEKFDFDKINHIAVATQAFRVASNADEIFKEIEQKFNVKFKIISGEAEAKLTFLGVKEALNGLGMDTKNSVFIDLGGGSSEISNGDKFKSFEFGIITFCDQFDNDISLMRKKVATTTKEAKEFLAKFDKKHIILTSGVPTTMAALKLGMGYDDYDKSRVNGYRLFKDDFDGLMCEILKFDNEKADKLLGKNRKMPMLGGMLLLKELLCNEKAELVVIDDGLREGVGVAYFNKSLDEILKF</sequence>
<dbReference type="Gene3D" id="3.30.420.150">
    <property type="entry name" value="Exopolyphosphatase. Domain 2"/>
    <property type="match status" value="1"/>
</dbReference>
<dbReference type="PANTHER" id="PTHR30005:SF0">
    <property type="entry name" value="RETROGRADE REGULATION PROTEIN 2"/>
    <property type="match status" value="1"/>
</dbReference>
<accession>A0AAW3ZQZ2</accession>
<dbReference type="Gene3D" id="3.30.420.40">
    <property type="match status" value="1"/>
</dbReference>